<keyword evidence="3" id="KW-1185">Reference proteome</keyword>
<evidence type="ECO:0000313" key="2">
    <source>
        <dbReference type="EMBL" id="EED91582.1"/>
    </source>
</evidence>
<dbReference type="HOGENOM" id="CLU_378373_0_0_1"/>
<evidence type="ECO:0000313" key="3">
    <source>
        <dbReference type="Proteomes" id="UP000001449"/>
    </source>
</evidence>
<feature type="compositionally biased region" description="Polar residues" evidence="1">
    <location>
        <begin position="693"/>
        <end position="702"/>
    </location>
</feature>
<dbReference type="InParanoid" id="B8C5X5"/>
<feature type="compositionally biased region" description="Acidic residues" evidence="1">
    <location>
        <begin position="256"/>
        <end position="266"/>
    </location>
</feature>
<name>B8C5X5_THAPS</name>
<dbReference type="EMBL" id="CM000643">
    <property type="protein sequence ID" value="EED91582.1"/>
    <property type="molecule type" value="Genomic_DNA"/>
</dbReference>
<dbReference type="Proteomes" id="UP000001449">
    <property type="component" value="Chromosome 6"/>
</dbReference>
<protein>
    <submittedName>
        <fullName evidence="2">Uncharacterized protein</fullName>
    </submittedName>
</protein>
<proteinExistence type="predicted"/>
<feature type="region of interest" description="Disordered" evidence="1">
    <location>
        <begin position="254"/>
        <end position="280"/>
    </location>
</feature>
<feature type="compositionally biased region" description="Acidic residues" evidence="1">
    <location>
        <begin position="707"/>
        <end position="722"/>
    </location>
</feature>
<feature type="compositionally biased region" description="Basic residues" evidence="1">
    <location>
        <begin position="17"/>
        <end position="26"/>
    </location>
</feature>
<sequence length="733" mass="84105">MTYETINYPVLNQTIGAKKKARRRRETGRAKLSPKLKNELRAAQESNDEQRKHELLKEYENTLAKKRANNAHVYTERDLMKAYTPEIIDHSVVGKKFLVHWSKSSEKKTRGRKGKPNEVRCTSWISQEDFPFPLLAQTYLGQKIKDGKYKHEVEELKSWSDECKEQQLITEAINSFDEIDEEFDTMLEVDFCCFLCKCPWENKLKRTVRNCEHGLKYHRGCCHGYADKEEFESFVSPVGKVQQQMLELLEQIGEGKEEEQDSDDQSDSSNNDARDKKETEQCSVEISPNCDPKTYHQCKEERSGFLHGRKGRMHSANVLSINSGIGSACLALKQLGVSMKKVVHVVDDRVSQHVFRSNHEKGYFGGKDNDDGIEHITNLYNTLGDLAVDQKGLVEKFGPIDVVVCSCPMKTEEETEQFIDSFLELVKQVERYNKELHNFEFLFYLLEVPEFIDVEDYLSDVSYCKCERLNDTDRNERTFICNWPLEKEVSNLQSLGSSLSRRDGSTDNLLGFPSEYMKPVSNLYEVLRTALMAGVNNDKWSSLVHPQYWNHLAMGASGYEMRVNKQCNDFGLDAFQLLIREPTTSNALSERDYTKHLIQQATSVRWLVALLQPLKSLFREKQYAGWDFPEPHNVSVMNSVEVALKQNRDANDKRDQSTTDPHVEESAVLANVEARDRLDTPNEDGNSEAAVEASTTSLQDQNRLNDDANDVEGFSTDDDAGEREDFKRRTADV</sequence>
<feature type="region of interest" description="Disordered" evidence="1">
    <location>
        <begin position="675"/>
        <end position="733"/>
    </location>
</feature>
<dbReference type="GeneID" id="7442361"/>
<gene>
    <name evidence="2" type="ORF">THAPSDRAFT_6223</name>
</gene>
<feature type="compositionally biased region" description="Basic and acidic residues" evidence="1">
    <location>
        <begin position="723"/>
        <end position="733"/>
    </location>
</feature>
<dbReference type="InterPro" id="IPR029063">
    <property type="entry name" value="SAM-dependent_MTases_sf"/>
</dbReference>
<reference evidence="2 3" key="1">
    <citation type="journal article" date="2004" name="Science">
        <title>The genome of the diatom Thalassiosira pseudonana: ecology, evolution, and metabolism.</title>
        <authorList>
            <person name="Armbrust E.V."/>
            <person name="Berges J.A."/>
            <person name="Bowler C."/>
            <person name="Green B.R."/>
            <person name="Martinez D."/>
            <person name="Putnam N.H."/>
            <person name="Zhou S."/>
            <person name="Allen A.E."/>
            <person name="Apt K.E."/>
            <person name="Bechner M."/>
            <person name="Brzezinski M.A."/>
            <person name="Chaal B.K."/>
            <person name="Chiovitti A."/>
            <person name="Davis A.K."/>
            <person name="Demarest M.S."/>
            <person name="Detter J.C."/>
            <person name="Glavina T."/>
            <person name="Goodstein D."/>
            <person name="Hadi M.Z."/>
            <person name="Hellsten U."/>
            <person name="Hildebrand M."/>
            <person name="Jenkins B.D."/>
            <person name="Jurka J."/>
            <person name="Kapitonov V.V."/>
            <person name="Kroger N."/>
            <person name="Lau W.W."/>
            <person name="Lane T.W."/>
            <person name="Larimer F.W."/>
            <person name="Lippmeier J.C."/>
            <person name="Lucas S."/>
            <person name="Medina M."/>
            <person name="Montsant A."/>
            <person name="Obornik M."/>
            <person name="Parker M.S."/>
            <person name="Palenik B."/>
            <person name="Pazour G.J."/>
            <person name="Richardson P.M."/>
            <person name="Rynearson T.A."/>
            <person name="Saito M.A."/>
            <person name="Schwartz D.C."/>
            <person name="Thamatrakoln K."/>
            <person name="Valentin K."/>
            <person name="Vardi A."/>
            <person name="Wilkerson F.P."/>
            <person name="Rokhsar D.S."/>
        </authorList>
    </citation>
    <scope>NUCLEOTIDE SEQUENCE [LARGE SCALE GENOMIC DNA]</scope>
    <source>
        <strain evidence="2 3">CCMP1335</strain>
    </source>
</reference>
<feature type="compositionally biased region" description="Basic and acidic residues" evidence="1">
    <location>
        <begin position="36"/>
        <end position="52"/>
    </location>
</feature>
<dbReference type="Gene3D" id="3.40.50.150">
    <property type="entry name" value="Vaccinia Virus protein VP39"/>
    <property type="match status" value="1"/>
</dbReference>
<dbReference type="PaxDb" id="35128-Thaps6223"/>
<dbReference type="AlphaFoldDB" id="B8C5X5"/>
<reference evidence="2 3" key="2">
    <citation type="journal article" date="2008" name="Nature">
        <title>The Phaeodactylum genome reveals the evolutionary history of diatom genomes.</title>
        <authorList>
            <person name="Bowler C."/>
            <person name="Allen A.E."/>
            <person name="Badger J.H."/>
            <person name="Grimwood J."/>
            <person name="Jabbari K."/>
            <person name="Kuo A."/>
            <person name="Maheswari U."/>
            <person name="Martens C."/>
            <person name="Maumus F."/>
            <person name="Otillar R.P."/>
            <person name="Rayko E."/>
            <person name="Salamov A."/>
            <person name="Vandepoele K."/>
            <person name="Beszteri B."/>
            <person name="Gruber A."/>
            <person name="Heijde M."/>
            <person name="Katinka M."/>
            <person name="Mock T."/>
            <person name="Valentin K."/>
            <person name="Verret F."/>
            <person name="Berges J.A."/>
            <person name="Brownlee C."/>
            <person name="Cadoret J.P."/>
            <person name="Chiovitti A."/>
            <person name="Choi C.J."/>
            <person name="Coesel S."/>
            <person name="De Martino A."/>
            <person name="Detter J.C."/>
            <person name="Durkin C."/>
            <person name="Falciatore A."/>
            <person name="Fournet J."/>
            <person name="Haruta M."/>
            <person name="Huysman M.J."/>
            <person name="Jenkins B.D."/>
            <person name="Jiroutova K."/>
            <person name="Jorgensen R.E."/>
            <person name="Joubert Y."/>
            <person name="Kaplan A."/>
            <person name="Kroger N."/>
            <person name="Kroth P.G."/>
            <person name="La Roche J."/>
            <person name="Lindquist E."/>
            <person name="Lommer M."/>
            <person name="Martin-Jezequel V."/>
            <person name="Lopez P.J."/>
            <person name="Lucas S."/>
            <person name="Mangogna M."/>
            <person name="McGinnis K."/>
            <person name="Medlin L.K."/>
            <person name="Montsant A."/>
            <person name="Oudot-Le Secq M.P."/>
            <person name="Napoli C."/>
            <person name="Obornik M."/>
            <person name="Parker M.S."/>
            <person name="Petit J.L."/>
            <person name="Porcel B.M."/>
            <person name="Poulsen N."/>
            <person name="Robison M."/>
            <person name="Rychlewski L."/>
            <person name="Rynearson T.A."/>
            <person name="Schmutz J."/>
            <person name="Shapiro H."/>
            <person name="Siaut M."/>
            <person name="Stanley M."/>
            <person name="Sussman M.R."/>
            <person name="Taylor A.R."/>
            <person name="Vardi A."/>
            <person name="von Dassow P."/>
            <person name="Vyverman W."/>
            <person name="Willis A."/>
            <person name="Wyrwicz L.S."/>
            <person name="Rokhsar D.S."/>
            <person name="Weissenbach J."/>
            <person name="Armbrust E.V."/>
            <person name="Green B.R."/>
            <person name="Van de Peer Y."/>
            <person name="Grigoriev I.V."/>
        </authorList>
    </citation>
    <scope>NUCLEOTIDE SEQUENCE [LARGE SCALE GENOMIC DNA]</scope>
    <source>
        <strain evidence="2 3">CCMP1335</strain>
    </source>
</reference>
<dbReference type="GO" id="GO:0005634">
    <property type="term" value="C:nucleus"/>
    <property type="evidence" value="ECO:0000318"/>
    <property type="project" value="GO_Central"/>
</dbReference>
<organism evidence="2 3">
    <name type="scientific">Thalassiosira pseudonana</name>
    <name type="common">Marine diatom</name>
    <name type="synonym">Cyclotella nana</name>
    <dbReference type="NCBI Taxonomy" id="35128"/>
    <lineage>
        <taxon>Eukaryota</taxon>
        <taxon>Sar</taxon>
        <taxon>Stramenopiles</taxon>
        <taxon>Ochrophyta</taxon>
        <taxon>Bacillariophyta</taxon>
        <taxon>Coscinodiscophyceae</taxon>
        <taxon>Thalassiosirophycidae</taxon>
        <taxon>Thalassiosirales</taxon>
        <taxon>Thalassiosiraceae</taxon>
        <taxon>Thalassiosira</taxon>
    </lineage>
</organism>
<evidence type="ECO:0000256" key="1">
    <source>
        <dbReference type="SAM" id="MobiDB-lite"/>
    </source>
</evidence>
<accession>B8C5X5</accession>
<dbReference type="KEGG" id="tps:THAPSDRAFT_6223"/>
<feature type="region of interest" description="Disordered" evidence="1">
    <location>
        <begin position="17"/>
        <end position="52"/>
    </location>
</feature>
<dbReference type="RefSeq" id="XP_002291475.1">
    <property type="nucleotide sequence ID" value="XM_002291439.1"/>
</dbReference>